<keyword evidence="2" id="KW-1185">Reference proteome</keyword>
<proteinExistence type="predicted"/>
<evidence type="ECO:0000313" key="1">
    <source>
        <dbReference type="EMBL" id="RPB05768.1"/>
    </source>
</evidence>
<dbReference type="Proteomes" id="UP000276215">
    <property type="component" value="Unassembled WGS sequence"/>
</dbReference>
<feature type="non-terminal residue" evidence="1">
    <location>
        <position position="1"/>
    </location>
</feature>
<accession>A0A3N4K8H5</accession>
<dbReference type="AlphaFoldDB" id="A0A3N4K8H5"/>
<organism evidence="1 2">
    <name type="scientific">Choiromyces venosus 120613-1</name>
    <dbReference type="NCBI Taxonomy" id="1336337"/>
    <lineage>
        <taxon>Eukaryota</taxon>
        <taxon>Fungi</taxon>
        <taxon>Dikarya</taxon>
        <taxon>Ascomycota</taxon>
        <taxon>Pezizomycotina</taxon>
        <taxon>Pezizomycetes</taxon>
        <taxon>Pezizales</taxon>
        <taxon>Tuberaceae</taxon>
        <taxon>Choiromyces</taxon>
    </lineage>
</organism>
<name>A0A3N4K8H5_9PEZI</name>
<evidence type="ECO:0000313" key="2">
    <source>
        <dbReference type="Proteomes" id="UP000276215"/>
    </source>
</evidence>
<sequence length="108" mass="12348">KKKKKKDITAIAALLLTTFSLHPNYFATNPSFHNRCIASSVVAFTSPHPHTLHPRRLTRRRINPSRVHLHPLVCLIGFRLSLISHHHEFPRKQHAYGNPDGLSSELTF</sequence>
<reference evidence="1 2" key="1">
    <citation type="journal article" date="2018" name="Nat. Ecol. Evol.">
        <title>Pezizomycetes genomes reveal the molecular basis of ectomycorrhizal truffle lifestyle.</title>
        <authorList>
            <person name="Murat C."/>
            <person name="Payen T."/>
            <person name="Noel B."/>
            <person name="Kuo A."/>
            <person name="Morin E."/>
            <person name="Chen J."/>
            <person name="Kohler A."/>
            <person name="Krizsan K."/>
            <person name="Balestrini R."/>
            <person name="Da Silva C."/>
            <person name="Montanini B."/>
            <person name="Hainaut M."/>
            <person name="Levati E."/>
            <person name="Barry K.W."/>
            <person name="Belfiori B."/>
            <person name="Cichocki N."/>
            <person name="Clum A."/>
            <person name="Dockter R.B."/>
            <person name="Fauchery L."/>
            <person name="Guy J."/>
            <person name="Iotti M."/>
            <person name="Le Tacon F."/>
            <person name="Lindquist E.A."/>
            <person name="Lipzen A."/>
            <person name="Malagnac F."/>
            <person name="Mello A."/>
            <person name="Molinier V."/>
            <person name="Miyauchi S."/>
            <person name="Poulain J."/>
            <person name="Riccioni C."/>
            <person name="Rubini A."/>
            <person name="Sitrit Y."/>
            <person name="Splivallo R."/>
            <person name="Traeger S."/>
            <person name="Wang M."/>
            <person name="Zifcakova L."/>
            <person name="Wipf D."/>
            <person name="Zambonelli A."/>
            <person name="Paolocci F."/>
            <person name="Nowrousian M."/>
            <person name="Ottonello S."/>
            <person name="Baldrian P."/>
            <person name="Spatafora J.W."/>
            <person name="Henrissat B."/>
            <person name="Nagy L.G."/>
            <person name="Aury J.M."/>
            <person name="Wincker P."/>
            <person name="Grigoriev I.V."/>
            <person name="Bonfante P."/>
            <person name="Martin F.M."/>
        </authorList>
    </citation>
    <scope>NUCLEOTIDE SEQUENCE [LARGE SCALE GENOMIC DNA]</scope>
    <source>
        <strain evidence="1 2">120613-1</strain>
    </source>
</reference>
<gene>
    <name evidence="1" type="ORF">L873DRAFT_1757180</name>
</gene>
<protein>
    <submittedName>
        <fullName evidence="1">Uncharacterized protein</fullName>
    </submittedName>
</protein>
<dbReference type="EMBL" id="ML120352">
    <property type="protein sequence ID" value="RPB05768.1"/>
    <property type="molecule type" value="Genomic_DNA"/>
</dbReference>